<dbReference type="PANTHER" id="PTHR12789">
    <property type="entry name" value="DENSITY-REGULATED PROTEIN HOMOLOG"/>
    <property type="match status" value="1"/>
</dbReference>
<reference evidence="5" key="1">
    <citation type="submission" date="2021-11" db="EMBL/GenBank/DDBJ databases">
        <title>Draft genome sequence of Alcaligenes endophyticus type strain CCUG 75668T.</title>
        <authorList>
            <person name="Salva-Serra F."/>
            <person name="Duran R.E."/>
            <person name="Seeger M."/>
            <person name="Moore E.R.B."/>
            <person name="Jaen-Luchoro D."/>
        </authorList>
    </citation>
    <scope>NUCLEOTIDE SEQUENCE</scope>
    <source>
        <strain evidence="5">CCUG 75668</strain>
    </source>
</reference>
<dbReference type="PANTHER" id="PTHR12789:SF0">
    <property type="entry name" value="DENSITY-REGULATED PROTEIN"/>
    <property type="match status" value="1"/>
</dbReference>
<dbReference type="PROSITE" id="PS50296">
    <property type="entry name" value="SUI1"/>
    <property type="match status" value="1"/>
</dbReference>
<dbReference type="EMBL" id="JAJHNU010000001">
    <property type="protein sequence ID" value="MDN4120884.1"/>
    <property type="molecule type" value="Genomic_DNA"/>
</dbReference>
<proteinExistence type="inferred from homology"/>
<dbReference type="InterPro" id="IPR001950">
    <property type="entry name" value="SUI1"/>
</dbReference>
<dbReference type="Proteomes" id="UP001168613">
    <property type="component" value="Unassembled WGS sequence"/>
</dbReference>
<comment type="caution">
    <text evidence="5">The sequence shown here is derived from an EMBL/GenBank/DDBJ whole genome shotgun (WGS) entry which is preliminary data.</text>
</comment>
<dbReference type="InterPro" id="IPR050318">
    <property type="entry name" value="DENR/SUI1_TIF"/>
</dbReference>
<sequence>MKKSRSLADQLSGLVYSTELGSTCPNCRQALEACTCQAVAAKPPPSDGRAWVRYETKGRKGKGVTTVQGLQVTAEQLAELAKTLKNYCGSGGTVKGWIIEIQGEHGDKILAKLRQLGFKTR</sequence>
<evidence type="ECO:0000259" key="4">
    <source>
        <dbReference type="PROSITE" id="PS50296"/>
    </source>
</evidence>
<dbReference type="Gene3D" id="3.30.780.10">
    <property type="entry name" value="SUI1-like domain"/>
    <property type="match status" value="1"/>
</dbReference>
<feature type="domain" description="SUI1" evidence="4">
    <location>
        <begin position="56"/>
        <end position="117"/>
    </location>
</feature>
<evidence type="ECO:0000313" key="5">
    <source>
        <dbReference type="EMBL" id="MDN4120884.1"/>
    </source>
</evidence>
<keyword evidence="6" id="KW-1185">Reference proteome</keyword>
<organism evidence="5 6">
    <name type="scientific">Alcaligenes endophyticus</name>
    <dbReference type="NCBI Taxonomy" id="1929088"/>
    <lineage>
        <taxon>Bacteria</taxon>
        <taxon>Pseudomonadati</taxon>
        <taxon>Pseudomonadota</taxon>
        <taxon>Betaproteobacteria</taxon>
        <taxon>Burkholderiales</taxon>
        <taxon>Alcaligenaceae</taxon>
        <taxon>Alcaligenes</taxon>
    </lineage>
</organism>
<keyword evidence="3" id="KW-0648">Protein biosynthesis</keyword>
<dbReference type="CDD" id="cd11567">
    <property type="entry name" value="YciH_like"/>
    <property type="match status" value="1"/>
</dbReference>
<dbReference type="RefSeq" id="WP_266125052.1">
    <property type="nucleotide sequence ID" value="NZ_JAJHNU010000001.1"/>
</dbReference>
<keyword evidence="2" id="KW-0810">Translation regulation</keyword>
<dbReference type="InterPro" id="IPR005872">
    <property type="entry name" value="SUI1_arc_bac"/>
</dbReference>
<evidence type="ECO:0000256" key="3">
    <source>
        <dbReference type="ARBA" id="ARBA00022917"/>
    </source>
</evidence>
<dbReference type="Pfam" id="PF01253">
    <property type="entry name" value="SUI1"/>
    <property type="match status" value="1"/>
</dbReference>
<gene>
    <name evidence="5" type="ORF">LMS43_06260</name>
</gene>
<evidence type="ECO:0000256" key="1">
    <source>
        <dbReference type="ARBA" id="ARBA00005422"/>
    </source>
</evidence>
<evidence type="ECO:0000256" key="2">
    <source>
        <dbReference type="ARBA" id="ARBA00022845"/>
    </source>
</evidence>
<accession>A0ABT8EHX1</accession>
<dbReference type="InterPro" id="IPR036877">
    <property type="entry name" value="SUI1_dom_sf"/>
</dbReference>
<protein>
    <submittedName>
        <fullName evidence="5">Stress response translation initiation inhibitor YciH</fullName>
    </submittedName>
</protein>
<comment type="similarity">
    <text evidence="1">Belongs to the SUI1 family.</text>
</comment>
<evidence type="ECO:0000313" key="6">
    <source>
        <dbReference type="Proteomes" id="UP001168613"/>
    </source>
</evidence>
<name>A0ABT8EHX1_9BURK</name>
<dbReference type="SUPFAM" id="SSF55159">
    <property type="entry name" value="eIF1-like"/>
    <property type="match status" value="1"/>
</dbReference>
<dbReference type="PIRSF" id="PIRSF037511">
    <property type="entry name" value="Transl_init_SUI1_pro"/>
    <property type="match status" value="1"/>
</dbReference>